<dbReference type="AlphaFoldDB" id="A0A829GPX4"/>
<dbReference type="EMBL" id="ANJZ01000183">
    <property type="protein sequence ID" value="EPC62502.1"/>
    <property type="molecule type" value="Genomic_DNA"/>
</dbReference>
<evidence type="ECO:0000313" key="2">
    <source>
        <dbReference type="Proteomes" id="UP000014264"/>
    </source>
</evidence>
<gene>
    <name evidence="1" type="ORF">Lpp14_07644</name>
</gene>
<reference evidence="1 2" key="1">
    <citation type="journal article" date="2013" name="PLoS ONE">
        <title>Lactobacillus paracasei comparative genomics: towards species pan-genome definition and exploitation of diversity.</title>
        <authorList>
            <person name="Smokvina T."/>
            <person name="Wels M."/>
            <person name="Polka J."/>
            <person name="Chervaux C."/>
            <person name="Brisse S."/>
            <person name="Boekhorst J."/>
            <person name="van Hylckama Vlieg J.E."/>
            <person name="Siezen R.J."/>
        </authorList>
    </citation>
    <scope>NUCLEOTIDE SEQUENCE [LARGE SCALE GENOMIC DNA]</scope>
    <source>
        <strain evidence="1 2">Lpp14</strain>
    </source>
</reference>
<proteinExistence type="predicted"/>
<sequence length="172" mass="19434">MKTQLTLDLEKTLYAYWQEQGATVVEEVTMPDDRGIVDTLVRQKQQDATIWRCFELKVTKADFHSSAKLSFIGHYNYFVLPQRLYTAVASEIPHGIGVFTYHPFSKAAIAASAVPVVTPGTLTIAKPARRQELQVPEATLTDHFIASLNREVVKAKQRCQGPWPILRSRSIY</sequence>
<accession>A0A829GPX4</accession>
<comment type="caution">
    <text evidence="1">The sequence shown here is derived from an EMBL/GenBank/DDBJ whole genome shotgun (WGS) entry which is preliminary data.</text>
</comment>
<name>A0A829GPX4_LACPA</name>
<protein>
    <submittedName>
        <fullName evidence="1">Uncharacterized protein</fullName>
    </submittedName>
</protein>
<dbReference type="Proteomes" id="UP000014264">
    <property type="component" value="Unassembled WGS sequence"/>
</dbReference>
<evidence type="ECO:0000313" key="1">
    <source>
        <dbReference type="EMBL" id="EPC62502.1"/>
    </source>
</evidence>
<organism evidence="1 2">
    <name type="scientific">Lacticaseibacillus paracasei subsp. paracasei Lpp14</name>
    <dbReference type="NCBI Taxonomy" id="1256204"/>
    <lineage>
        <taxon>Bacteria</taxon>
        <taxon>Bacillati</taxon>
        <taxon>Bacillota</taxon>
        <taxon>Bacilli</taxon>
        <taxon>Lactobacillales</taxon>
        <taxon>Lactobacillaceae</taxon>
        <taxon>Lacticaseibacillus</taxon>
    </lineage>
</organism>